<dbReference type="PANTHER" id="PTHR30514:SF10">
    <property type="entry name" value="MURR_RPIR FAMILY TRANSCRIPTIONAL REGULATOR"/>
    <property type="match status" value="1"/>
</dbReference>
<dbReference type="Gene3D" id="3.40.50.10490">
    <property type="entry name" value="Glucose-6-phosphate isomerase like protein, domain 1"/>
    <property type="match status" value="1"/>
</dbReference>
<evidence type="ECO:0000256" key="1">
    <source>
        <dbReference type="ARBA" id="ARBA00023015"/>
    </source>
</evidence>
<dbReference type="PANTHER" id="PTHR30514">
    <property type="entry name" value="GLUCOKINASE"/>
    <property type="match status" value="1"/>
</dbReference>
<evidence type="ECO:0000256" key="2">
    <source>
        <dbReference type="ARBA" id="ARBA00023125"/>
    </source>
</evidence>
<dbReference type="InterPro" id="IPR001347">
    <property type="entry name" value="SIS_dom"/>
</dbReference>
<dbReference type="Gene3D" id="1.10.10.10">
    <property type="entry name" value="Winged helix-like DNA-binding domain superfamily/Winged helix DNA-binding domain"/>
    <property type="match status" value="1"/>
</dbReference>
<dbReference type="PROSITE" id="PS51071">
    <property type="entry name" value="HTH_RPIR"/>
    <property type="match status" value="1"/>
</dbReference>
<keyword evidence="2 6" id="KW-0238">DNA-binding</keyword>
<keyword evidence="7" id="KW-1185">Reference proteome</keyword>
<evidence type="ECO:0000259" key="4">
    <source>
        <dbReference type="PROSITE" id="PS51071"/>
    </source>
</evidence>
<dbReference type="CDD" id="cd05013">
    <property type="entry name" value="SIS_RpiR"/>
    <property type="match status" value="1"/>
</dbReference>
<sequence length="284" mass="31526">MAHNGGIVRLREAMPSIKPSEHKAANYILEHPEEVVQLSVKGLAERSGSSQAAIIRMCKTIGLDGFQELKVRIAGDLQMMESRKSMYQEIRPDDDVGTLIHNISENNMFSIKETLHILNEADVEKAVKEIYHAKRIEFYGAAASQIIAQDAQQKFIRINRQCSAFSDTHLQLTSAVTLTNEDVAFAISYSGETRHILDAIQYAKDAGATTISLTRYGTNPLSSLVDIPLYASSSESEIRSSATSSRIAQLNVIDILFTAVASMDYDESVDYFDRTRAAIQKAFR</sequence>
<evidence type="ECO:0000313" key="6">
    <source>
        <dbReference type="EMBL" id="MBB6450769.1"/>
    </source>
</evidence>
<dbReference type="SUPFAM" id="SSF53697">
    <property type="entry name" value="SIS domain"/>
    <property type="match status" value="1"/>
</dbReference>
<feature type="domain" description="SIS" evidence="5">
    <location>
        <begin position="126"/>
        <end position="266"/>
    </location>
</feature>
<protein>
    <submittedName>
        <fullName evidence="6">DNA-binding MurR/RpiR family transcriptional regulator</fullName>
    </submittedName>
</protein>
<dbReference type="InterPro" id="IPR035472">
    <property type="entry name" value="RpiR-like_SIS"/>
</dbReference>
<reference evidence="6 7" key="1">
    <citation type="submission" date="2020-08" db="EMBL/GenBank/DDBJ databases">
        <title>Genomic Encyclopedia of Type Strains, Phase IV (KMG-IV): sequencing the most valuable type-strain genomes for metagenomic binning, comparative biology and taxonomic classification.</title>
        <authorList>
            <person name="Goeker M."/>
        </authorList>
    </citation>
    <scope>NUCLEOTIDE SEQUENCE [LARGE SCALE GENOMIC DNA]</scope>
    <source>
        <strain evidence="6 7">DSM 21769</strain>
    </source>
</reference>
<dbReference type="Pfam" id="PF01380">
    <property type="entry name" value="SIS"/>
    <property type="match status" value="1"/>
</dbReference>
<dbReference type="GO" id="GO:0003677">
    <property type="term" value="F:DNA binding"/>
    <property type="evidence" value="ECO:0007669"/>
    <property type="project" value="UniProtKB-KW"/>
</dbReference>
<dbReference type="InterPro" id="IPR000281">
    <property type="entry name" value="HTH_RpiR"/>
</dbReference>
<organism evidence="6 7">
    <name type="scientific">Geomicrobium halophilum</name>
    <dbReference type="NCBI Taxonomy" id="549000"/>
    <lineage>
        <taxon>Bacteria</taxon>
        <taxon>Bacillati</taxon>
        <taxon>Bacillota</taxon>
        <taxon>Bacilli</taxon>
        <taxon>Bacillales</taxon>
        <taxon>Geomicrobium</taxon>
    </lineage>
</organism>
<proteinExistence type="predicted"/>
<dbReference type="PROSITE" id="PS51464">
    <property type="entry name" value="SIS"/>
    <property type="match status" value="1"/>
</dbReference>
<dbReference type="InterPro" id="IPR046348">
    <property type="entry name" value="SIS_dom_sf"/>
</dbReference>
<dbReference type="EMBL" id="JACHHJ010000004">
    <property type="protein sequence ID" value="MBB6450769.1"/>
    <property type="molecule type" value="Genomic_DNA"/>
</dbReference>
<dbReference type="InterPro" id="IPR009057">
    <property type="entry name" value="Homeodomain-like_sf"/>
</dbReference>
<gene>
    <name evidence="6" type="ORF">HNR44_002759</name>
</gene>
<evidence type="ECO:0000256" key="3">
    <source>
        <dbReference type="ARBA" id="ARBA00023163"/>
    </source>
</evidence>
<dbReference type="SUPFAM" id="SSF46689">
    <property type="entry name" value="Homeodomain-like"/>
    <property type="match status" value="1"/>
</dbReference>
<evidence type="ECO:0000313" key="7">
    <source>
        <dbReference type="Proteomes" id="UP000568839"/>
    </source>
</evidence>
<dbReference type="AlphaFoldDB" id="A0A841PPU9"/>
<dbReference type="Proteomes" id="UP000568839">
    <property type="component" value="Unassembled WGS sequence"/>
</dbReference>
<feature type="domain" description="HTH rpiR-type" evidence="4">
    <location>
        <begin position="4"/>
        <end position="80"/>
    </location>
</feature>
<comment type="caution">
    <text evidence="6">The sequence shown here is derived from an EMBL/GenBank/DDBJ whole genome shotgun (WGS) entry which is preliminary data.</text>
</comment>
<dbReference type="GO" id="GO:0003700">
    <property type="term" value="F:DNA-binding transcription factor activity"/>
    <property type="evidence" value="ECO:0007669"/>
    <property type="project" value="InterPro"/>
</dbReference>
<keyword evidence="1" id="KW-0805">Transcription regulation</keyword>
<evidence type="ECO:0000259" key="5">
    <source>
        <dbReference type="PROSITE" id="PS51464"/>
    </source>
</evidence>
<name>A0A841PPU9_9BACL</name>
<dbReference type="InterPro" id="IPR047640">
    <property type="entry name" value="RpiR-like"/>
</dbReference>
<keyword evidence="3" id="KW-0804">Transcription</keyword>
<accession>A0A841PPU9</accession>
<dbReference type="RefSeq" id="WP_184404831.1">
    <property type="nucleotide sequence ID" value="NZ_JACHHJ010000004.1"/>
</dbReference>
<dbReference type="GO" id="GO:0097367">
    <property type="term" value="F:carbohydrate derivative binding"/>
    <property type="evidence" value="ECO:0007669"/>
    <property type="project" value="InterPro"/>
</dbReference>
<dbReference type="InterPro" id="IPR036388">
    <property type="entry name" value="WH-like_DNA-bd_sf"/>
</dbReference>
<dbReference type="Pfam" id="PF01418">
    <property type="entry name" value="HTH_6"/>
    <property type="match status" value="1"/>
</dbReference>
<dbReference type="GO" id="GO:1901135">
    <property type="term" value="P:carbohydrate derivative metabolic process"/>
    <property type="evidence" value="ECO:0007669"/>
    <property type="project" value="InterPro"/>
</dbReference>